<dbReference type="SUPFAM" id="SSF51735">
    <property type="entry name" value="NAD(P)-binding Rossmann-fold domains"/>
    <property type="match status" value="1"/>
</dbReference>
<dbReference type="Pfam" id="PF13561">
    <property type="entry name" value="adh_short_C2"/>
    <property type="match status" value="1"/>
</dbReference>
<accession>A0A5B9WE51</accession>
<evidence type="ECO:0000259" key="3">
    <source>
        <dbReference type="SMART" id="SM00822"/>
    </source>
</evidence>
<dbReference type="InterPro" id="IPR002347">
    <property type="entry name" value="SDR_fam"/>
</dbReference>
<dbReference type="PANTHER" id="PTHR48107:SF7">
    <property type="entry name" value="RE15974P"/>
    <property type="match status" value="1"/>
</dbReference>
<dbReference type="GO" id="GO:0004316">
    <property type="term" value="F:3-oxoacyl-[acyl-carrier-protein] reductase (NADPH) activity"/>
    <property type="evidence" value="ECO:0007669"/>
    <property type="project" value="UniProtKB-EC"/>
</dbReference>
<keyword evidence="2 4" id="KW-0560">Oxidoreductase</keyword>
<dbReference type="SMART" id="SM00822">
    <property type="entry name" value="PKS_KR"/>
    <property type="match status" value="1"/>
</dbReference>
<comment type="similarity">
    <text evidence="1">Belongs to the short-chain dehydrogenases/reductases (SDR) family.</text>
</comment>
<evidence type="ECO:0000256" key="1">
    <source>
        <dbReference type="ARBA" id="ARBA00006484"/>
    </source>
</evidence>
<dbReference type="RefSeq" id="WP_148597923.1">
    <property type="nucleotide sequence ID" value="NZ_CP042997.1"/>
</dbReference>
<dbReference type="AlphaFoldDB" id="A0A5B9WE51"/>
<dbReference type="Proteomes" id="UP000324233">
    <property type="component" value="Chromosome"/>
</dbReference>
<dbReference type="Gene3D" id="3.40.50.720">
    <property type="entry name" value="NAD(P)-binding Rossmann-like Domain"/>
    <property type="match status" value="1"/>
</dbReference>
<evidence type="ECO:0000313" key="4">
    <source>
        <dbReference type="EMBL" id="QEH38484.1"/>
    </source>
</evidence>
<dbReference type="PANTHER" id="PTHR48107">
    <property type="entry name" value="NADPH-DEPENDENT ALDEHYDE REDUCTASE-LIKE PROTEIN, CHLOROPLASTIC-RELATED"/>
    <property type="match status" value="1"/>
</dbReference>
<dbReference type="KEGG" id="agv:OJF2_70870"/>
<name>A0A5B9WE51_9BACT</name>
<dbReference type="FunFam" id="3.40.50.720:FF:000084">
    <property type="entry name" value="Short-chain dehydrogenase reductase"/>
    <property type="match status" value="1"/>
</dbReference>
<dbReference type="InterPro" id="IPR036291">
    <property type="entry name" value="NAD(P)-bd_dom_sf"/>
</dbReference>
<proteinExistence type="inferred from homology"/>
<dbReference type="EMBL" id="CP042997">
    <property type="protein sequence ID" value="QEH38484.1"/>
    <property type="molecule type" value="Genomic_DNA"/>
</dbReference>
<dbReference type="OrthoDB" id="9803333at2"/>
<dbReference type="PRINTS" id="PR00080">
    <property type="entry name" value="SDRFAMILY"/>
</dbReference>
<dbReference type="NCBIfam" id="NF005559">
    <property type="entry name" value="PRK07231.1"/>
    <property type="match status" value="1"/>
</dbReference>
<sequence>MKRLDGKVALVTGSSRGIGRAIAVRLAGDGAAVVVNYAGNAEAADAVVGEVEALGGRAVAVKADVASVAEVARLFDEAIGHFGKLDILVNNAGVILYKPLADVTEAEFDRIFAVNVKGTFFCCQQAARRLAYGGRIVNFSSSTTALMLPTYSTYVATKGAVEQLTHVLAKEVGSRGITVNVVSPGPTDTELFGQGKTEEDKRRFAQMAALGRLGQPGDLADVVAFLASDEARWISGQNIRANGGLI</sequence>
<dbReference type="PROSITE" id="PS00061">
    <property type="entry name" value="ADH_SHORT"/>
    <property type="match status" value="1"/>
</dbReference>
<dbReference type="PRINTS" id="PR00081">
    <property type="entry name" value="GDHRDH"/>
</dbReference>
<keyword evidence="5" id="KW-1185">Reference proteome</keyword>
<evidence type="ECO:0000313" key="5">
    <source>
        <dbReference type="Proteomes" id="UP000324233"/>
    </source>
</evidence>
<dbReference type="InterPro" id="IPR020904">
    <property type="entry name" value="Sc_DH/Rdtase_CS"/>
</dbReference>
<gene>
    <name evidence="4" type="primary">fabG_16</name>
    <name evidence="4" type="ORF">OJF2_70870</name>
</gene>
<dbReference type="InterPro" id="IPR057326">
    <property type="entry name" value="KR_dom"/>
</dbReference>
<evidence type="ECO:0000256" key="2">
    <source>
        <dbReference type="ARBA" id="ARBA00023002"/>
    </source>
</evidence>
<feature type="domain" description="Ketoreductase" evidence="3">
    <location>
        <begin position="7"/>
        <end position="219"/>
    </location>
</feature>
<reference evidence="4 5" key="1">
    <citation type="submission" date="2019-08" db="EMBL/GenBank/DDBJ databases">
        <title>Deep-cultivation of Planctomycetes and their phenomic and genomic characterization uncovers novel biology.</title>
        <authorList>
            <person name="Wiegand S."/>
            <person name="Jogler M."/>
            <person name="Boedeker C."/>
            <person name="Pinto D."/>
            <person name="Vollmers J."/>
            <person name="Rivas-Marin E."/>
            <person name="Kohn T."/>
            <person name="Peeters S.H."/>
            <person name="Heuer A."/>
            <person name="Rast P."/>
            <person name="Oberbeckmann S."/>
            <person name="Bunk B."/>
            <person name="Jeske O."/>
            <person name="Meyerdierks A."/>
            <person name="Storesund J.E."/>
            <person name="Kallscheuer N."/>
            <person name="Luecker S."/>
            <person name="Lage O.M."/>
            <person name="Pohl T."/>
            <person name="Merkel B.J."/>
            <person name="Hornburger P."/>
            <person name="Mueller R.-W."/>
            <person name="Bruemmer F."/>
            <person name="Labrenz M."/>
            <person name="Spormann A.M."/>
            <person name="Op den Camp H."/>
            <person name="Overmann J."/>
            <person name="Amann R."/>
            <person name="Jetten M.S.M."/>
            <person name="Mascher T."/>
            <person name="Medema M.H."/>
            <person name="Devos D.P."/>
            <person name="Kaster A.-K."/>
            <person name="Ovreas L."/>
            <person name="Rohde M."/>
            <person name="Galperin M.Y."/>
            <person name="Jogler C."/>
        </authorList>
    </citation>
    <scope>NUCLEOTIDE SEQUENCE [LARGE SCALE GENOMIC DNA]</scope>
    <source>
        <strain evidence="4 5">OJF2</strain>
    </source>
</reference>
<protein>
    <submittedName>
        <fullName evidence="4">3-oxoacyl-[acyl-carrier-protein] reductase FabG</fullName>
        <ecNumber evidence="4">1.1.1.100</ecNumber>
    </submittedName>
</protein>
<dbReference type="CDD" id="cd05362">
    <property type="entry name" value="THN_reductase-like_SDR_c"/>
    <property type="match status" value="1"/>
</dbReference>
<dbReference type="EC" id="1.1.1.100" evidence="4"/>
<organism evidence="4 5">
    <name type="scientific">Aquisphaera giovannonii</name>
    <dbReference type="NCBI Taxonomy" id="406548"/>
    <lineage>
        <taxon>Bacteria</taxon>
        <taxon>Pseudomonadati</taxon>
        <taxon>Planctomycetota</taxon>
        <taxon>Planctomycetia</taxon>
        <taxon>Isosphaerales</taxon>
        <taxon>Isosphaeraceae</taxon>
        <taxon>Aquisphaera</taxon>
    </lineage>
</organism>